<keyword evidence="1" id="KW-0449">Lipoprotein</keyword>
<comment type="caution">
    <text evidence="1">The sequence shown here is derived from an EMBL/GenBank/DDBJ whole genome shotgun (WGS) entry which is preliminary data.</text>
</comment>
<name>A0A016XGY0_9BURK</name>
<proteinExistence type="predicted"/>
<evidence type="ECO:0000313" key="1">
    <source>
        <dbReference type="EMBL" id="EYC51150.1"/>
    </source>
</evidence>
<organism evidence="1 2">
    <name type="scientific">Hylemonella gracilis str. Niagara R</name>
    <dbReference type="NCBI Taxonomy" id="1458275"/>
    <lineage>
        <taxon>Bacteria</taxon>
        <taxon>Pseudomonadati</taxon>
        <taxon>Pseudomonadota</taxon>
        <taxon>Betaproteobacteria</taxon>
        <taxon>Burkholderiales</taxon>
        <taxon>Comamonadaceae</taxon>
        <taxon>Hylemonella</taxon>
    </lineage>
</organism>
<accession>A0A016XGY0</accession>
<protein>
    <submittedName>
        <fullName evidence="1">Lipoprotein</fullName>
    </submittedName>
</protein>
<dbReference type="Proteomes" id="UP000023268">
    <property type="component" value="Unassembled WGS sequence"/>
</dbReference>
<reference evidence="1 2" key="1">
    <citation type="submission" date="2014-02" db="EMBL/GenBank/DDBJ databases">
        <title>Draft Genome of Hylemonella gracilis isolated from the Niagara River.</title>
        <authorList>
            <person name="Pawlowski D.R."/>
            <person name="Koudelka G.B."/>
        </authorList>
    </citation>
    <scope>NUCLEOTIDE SEQUENCE [LARGE SCALE GENOMIC DNA]</scope>
    <source>
        <strain evidence="1 2">Niagara R</strain>
    </source>
</reference>
<dbReference type="AlphaFoldDB" id="A0A016XGY0"/>
<sequence length="132" mass="14982">MLPGTSTHLPTTEDARAAIILGGQHLGWRVTGDNIGRITLFYNRKNKHTITIHVIYDAYGFQVRYADSTNMNYEKVDENTALIHPNYNRWINNLIKEIPEAMKEVNAAKARAELIRALKSPSSVQPTHKEQP</sequence>
<gene>
    <name evidence="1" type="ORF">AZ34_08685</name>
</gene>
<dbReference type="STRING" id="1458275.AZ34_08685"/>
<dbReference type="EMBL" id="JEMG01000001">
    <property type="protein sequence ID" value="EYC51150.1"/>
    <property type="molecule type" value="Genomic_DNA"/>
</dbReference>
<evidence type="ECO:0000313" key="2">
    <source>
        <dbReference type="Proteomes" id="UP000023268"/>
    </source>
</evidence>